<protein>
    <submittedName>
        <fullName evidence="2">Uncharacterized protein</fullName>
    </submittedName>
</protein>
<dbReference type="AlphaFoldDB" id="N6X4C8"/>
<evidence type="ECO:0000313" key="3">
    <source>
        <dbReference type="Proteomes" id="UP000013015"/>
    </source>
</evidence>
<keyword evidence="3" id="KW-1185">Reference proteome</keyword>
<organism evidence="2 3">
    <name type="scientific">Schaalia cardiffensis F0333</name>
    <dbReference type="NCBI Taxonomy" id="888050"/>
    <lineage>
        <taxon>Bacteria</taxon>
        <taxon>Bacillati</taxon>
        <taxon>Actinomycetota</taxon>
        <taxon>Actinomycetes</taxon>
        <taxon>Actinomycetales</taxon>
        <taxon>Actinomycetaceae</taxon>
        <taxon>Schaalia</taxon>
    </lineage>
</organism>
<sequence>MSRHASSQLTGPLTVPCFRFLEPIRFSESDLSPVSTLFSESSATKKESTKRGRTTRRRPQDGYREH</sequence>
<proteinExistence type="predicted"/>
<dbReference type="Proteomes" id="UP000013015">
    <property type="component" value="Unassembled WGS sequence"/>
</dbReference>
<evidence type="ECO:0000313" key="2">
    <source>
        <dbReference type="EMBL" id="ENO18571.1"/>
    </source>
</evidence>
<dbReference type="STRING" id="888050.HMPREF9004_0620"/>
<comment type="caution">
    <text evidence="2">The sequence shown here is derived from an EMBL/GenBank/DDBJ whole genome shotgun (WGS) entry which is preliminary data.</text>
</comment>
<reference evidence="2 3" key="1">
    <citation type="submission" date="2013-03" db="EMBL/GenBank/DDBJ databases">
        <title>Reference genome for the Human Microbiome Project.</title>
        <authorList>
            <person name="Aqrawi P."/>
            <person name="Ayvaz T."/>
            <person name="Bess C."/>
            <person name="Blankenburg K."/>
            <person name="Coyle M."/>
            <person name="Deng J."/>
            <person name="Forbes L."/>
            <person name="Fowler G."/>
            <person name="Francisco L."/>
            <person name="Fu Q."/>
            <person name="Gibbs R."/>
            <person name="Gross S."/>
            <person name="Gubbala S."/>
            <person name="Hale W."/>
            <person name="Hemphill L."/>
            <person name="Highlander S."/>
            <person name="Hirani K."/>
            <person name="Jackson L."/>
            <person name="Jakkamsetti A."/>
            <person name="Javaid M."/>
            <person name="Jayaseelan J.C."/>
            <person name="Jiang H."/>
            <person name="Joshi V."/>
            <person name="Korchina V."/>
            <person name="Kovar C."/>
            <person name="Lara F."/>
            <person name="Lee S."/>
            <person name="Liu Y."/>
            <person name="Mata R."/>
            <person name="Mathew T."/>
            <person name="Munidasa M."/>
            <person name="Muzny D."/>
            <person name="Nazareth L."/>
            <person name="Ngo R."/>
            <person name="Nguyen L."/>
            <person name="Nguyen N."/>
            <person name="Okwuonu G."/>
            <person name="Ongeri F."/>
            <person name="Palculict T."/>
            <person name="Patil S."/>
            <person name="Petrosino J."/>
            <person name="Pham C."/>
            <person name="Pham P."/>
            <person name="Pu L.-L."/>
            <person name="Qin X."/>
            <person name="Qu J."/>
            <person name="Reid J."/>
            <person name="Ross M."/>
            <person name="Ruth R."/>
            <person name="Saada N."/>
            <person name="San Lucas F."/>
            <person name="Santibanez J."/>
            <person name="Shang Y."/>
            <person name="Simmons D."/>
            <person name="Song X.-Z."/>
            <person name="Tang L.-Y."/>
            <person name="Thornton R."/>
            <person name="Warren J."/>
            <person name="Weissenberger G."/>
            <person name="Wilczek-Boney K."/>
            <person name="Worley K."/>
            <person name="Youmans B."/>
            <person name="Zhang J."/>
            <person name="Zhang L."/>
            <person name="Zhao Z."/>
            <person name="Zhou C."/>
            <person name="Zhu D."/>
            <person name="Zhu Y."/>
        </authorList>
    </citation>
    <scope>NUCLEOTIDE SEQUENCE [LARGE SCALE GENOMIC DNA]</scope>
    <source>
        <strain evidence="2 3">F0333</strain>
    </source>
</reference>
<dbReference type="HOGENOM" id="CLU_2821342_0_0_11"/>
<accession>N6X4C8</accession>
<gene>
    <name evidence="2" type="ORF">HMPREF9004_0620</name>
</gene>
<evidence type="ECO:0000256" key="1">
    <source>
        <dbReference type="SAM" id="MobiDB-lite"/>
    </source>
</evidence>
<dbReference type="EMBL" id="AQHZ01000010">
    <property type="protein sequence ID" value="ENO18571.1"/>
    <property type="molecule type" value="Genomic_DNA"/>
</dbReference>
<name>N6X4C8_9ACTO</name>
<feature type="region of interest" description="Disordered" evidence="1">
    <location>
        <begin position="34"/>
        <end position="66"/>
    </location>
</feature>